<accession>A0AAD6CY77</accession>
<reference evidence="1 2" key="1">
    <citation type="journal article" date="2023" name="IMA Fungus">
        <title>Comparative genomic study of the Penicillium genus elucidates a diverse pangenome and 15 lateral gene transfer events.</title>
        <authorList>
            <person name="Petersen C."/>
            <person name="Sorensen T."/>
            <person name="Nielsen M.R."/>
            <person name="Sondergaard T.E."/>
            <person name="Sorensen J.L."/>
            <person name="Fitzpatrick D.A."/>
            <person name="Frisvad J.C."/>
            <person name="Nielsen K.L."/>
        </authorList>
    </citation>
    <scope>NUCLEOTIDE SEQUENCE [LARGE SCALE GENOMIC DNA]</scope>
    <source>
        <strain evidence="1 2">IBT 35679</strain>
    </source>
</reference>
<keyword evidence="2" id="KW-1185">Reference proteome</keyword>
<protein>
    <submittedName>
        <fullName evidence="1">Uncharacterized protein</fullName>
    </submittedName>
</protein>
<gene>
    <name evidence="1" type="ORF">N7494_005441</name>
</gene>
<evidence type="ECO:0000313" key="2">
    <source>
        <dbReference type="Proteomes" id="UP001220324"/>
    </source>
</evidence>
<comment type="caution">
    <text evidence="1">The sequence shown here is derived from an EMBL/GenBank/DDBJ whole genome shotgun (WGS) entry which is preliminary data.</text>
</comment>
<name>A0AAD6CY77_9EURO</name>
<dbReference type="AlphaFoldDB" id="A0AAD6CY77"/>
<proteinExistence type="predicted"/>
<dbReference type="EMBL" id="JAQIZZ010000004">
    <property type="protein sequence ID" value="KAJ5544162.1"/>
    <property type="molecule type" value="Genomic_DNA"/>
</dbReference>
<evidence type="ECO:0000313" key="1">
    <source>
        <dbReference type="EMBL" id="KAJ5544162.1"/>
    </source>
</evidence>
<organism evidence="1 2">
    <name type="scientific">Penicillium frequentans</name>
    <dbReference type="NCBI Taxonomy" id="3151616"/>
    <lineage>
        <taxon>Eukaryota</taxon>
        <taxon>Fungi</taxon>
        <taxon>Dikarya</taxon>
        <taxon>Ascomycota</taxon>
        <taxon>Pezizomycotina</taxon>
        <taxon>Eurotiomycetes</taxon>
        <taxon>Eurotiomycetidae</taxon>
        <taxon>Eurotiales</taxon>
        <taxon>Aspergillaceae</taxon>
        <taxon>Penicillium</taxon>
    </lineage>
</organism>
<dbReference type="Proteomes" id="UP001220324">
    <property type="component" value="Unassembled WGS sequence"/>
</dbReference>
<sequence length="275" mass="31994">MEYSYDHDDYKEELKKFEKVENGLQSVEFVITASTDTKLHRLMDDLETPYEKISFLKKRFSHTKSHQNEVLLRWAEGCVRPPKKGQSVLSWLEELELIRDEAVNLKVESDTAQHPQLFSHAVKDILPVWWEARFQDIVLRSNTIEINDLIESFCTCYTMSYSETAKKNTNSISKAAFATSTWQGKTEAGTSKADRKDGKTGPFQDRSYCPCGMKHPVTRCWVLNEDQRLDGWMGLRKASEALKKSYKKEPEWKVWAENQIETRLTSQKNRLDPQT</sequence>